<keyword evidence="3" id="KW-1185">Reference proteome</keyword>
<proteinExistence type="predicted"/>
<feature type="compositionally biased region" description="Basic and acidic residues" evidence="1">
    <location>
        <begin position="635"/>
        <end position="647"/>
    </location>
</feature>
<organism evidence="2 3">
    <name type="scientific">Gimesia aquarii</name>
    <dbReference type="NCBI Taxonomy" id="2527964"/>
    <lineage>
        <taxon>Bacteria</taxon>
        <taxon>Pseudomonadati</taxon>
        <taxon>Planctomycetota</taxon>
        <taxon>Planctomycetia</taxon>
        <taxon>Planctomycetales</taxon>
        <taxon>Planctomycetaceae</taxon>
        <taxon>Gimesia</taxon>
    </lineage>
</organism>
<evidence type="ECO:0000313" key="2">
    <source>
        <dbReference type="EMBL" id="QDU08322.1"/>
    </source>
</evidence>
<evidence type="ECO:0000313" key="3">
    <source>
        <dbReference type="Proteomes" id="UP000318384"/>
    </source>
</evidence>
<accession>A0A517WST8</accession>
<feature type="region of interest" description="Disordered" evidence="1">
    <location>
        <begin position="635"/>
        <end position="658"/>
    </location>
</feature>
<gene>
    <name evidence="2" type="ORF">V202x_16890</name>
</gene>
<dbReference type="EMBL" id="CP037422">
    <property type="protein sequence ID" value="QDU08322.1"/>
    <property type="molecule type" value="Genomic_DNA"/>
</dbReference>
<reference evidence="2 3" key="1">
    <citation type="submission" date="2019-03" db="EMBL/GenBank/DDBJ databases">
        <title>Deep-cultivation of Planctomycetes and their phenomic and genomic characterization uncovers novel biology.</title>
        <authorList>
            <person name="Wiegand S."/>
            <person name="Jogler M."/>
            <person name="Boedeker C."/>
            <person name="Pinto D."/>
            <person name="Vollmers J."/>
            <person name="Rivas-Marin E."/>
            <person name="Kohn T."/>
            <person name="Peeters S.H."/>
            <person name="Heuer A."/>
            <person name="Rast P."/>
            <person name="Oberbeckmann S."/>
            <person name="Bunk B."/>
            <person name="Jeske O."/>
            <person name="Meyerdierks A."/>
            <person name="Storesund J.E."/>
            <person name="Kallscheuer N."/>
            <person name="Luecker S."/>
            <person name="Lage O.M."/>
            <person name="Pohl T."/>
            <person name="Merkel B.J."/>
            <person name="Hornburger P."/>
            <person name="Mueller R.-W."/>
            <person name="Bruemmer F."/>
            <person name="Labrenz M."/>
            <person name="Spormann A.M."/>
            <person name="Op den Camp H."/>
            <person name="Overmann J."/>
            <person name="Amann R."/>
            <person name="Jetten M.S.M."/>
            <person name="Mascher T."/>
            <person name="Medema M.H."/>
            <person name="Devos D.P."/>
            <person name="Kaster A.-K."/>
            <person name="Ovreas L."/>
            <person name="Rohde M."/>
            <person name="Galperin M.Y."/>
            <person name="Jogler C."/>
        </authorList>
    </citation>
    <scope>NUCLEOTIDE SEQUENCE [LARGE SCALE GENOMIC DNA]</scope>
    <source>
        <strain evidence="2 3">V202</strain>
    </source>
</reference>
<sequence length="658" mass="74794">MLNRALLSGETPQVARGKPNFRLLSNPRKRRIMTNYFYSNSYHAFSKHRTIFRCVCSTILLTTLLFSNSLWGQEPSKKDSEKKEKTKQAVETLLPKPIIVINFASVERILQDIDLIFELAERPEIAEIASSSLANVNDLEGIDQNKNMGVEMYLKTGLLPQPVFIMYLPISKVRSFIETLEAVIPGDEETIKKDPNRDDLFIVNGRRGESLIRMQDNYAHMLFRGGESEETLDLITTRNFDDPTQQFQNLTNNYDLAVKLDLSGVPELMRTTFLGFFRTAIETQLQQRDGESDSAYELRRMSGKQNIEGIEYFLNEAQELVLGGYIDTEQKRGIIDFLIKARPNSDLARDIKNIPGKASYFSVVTSRKNLPVAASASMNIARRERESYHAYLTYFEKQLAEKLLAEDERLQNTNSVKQFFGPIKSMVKKGHLDLFAQLVATPSRKFALIGGIKVTPSANLSAALLDLIERVDKLPDNKAKIFTNAETVQGIALHQLQPDIKSADDRQKRFLGGVPSLYVGADSQVIWFAMGTDIAVSALNEAIEQINTASPEARKEQRTAPFQIEFHMRPWLGLFSEEEIDQSGVMQVLDVAFEKDNDLIQMTTQPTETGVRTQIQVDEGYLKLLGLSISKQFDRNQERRARRERERQKKKAKDNQNN</sequence>
<protein>
    <recommendedName>
        <fullName evidence="4">DUF3352 domain-containing protein</fullName>
    </recommendedName>
</protein>
<evidence type="ECO:0008006" key="4">
    <source>
        <dbReference type="Google" id="ProtNLM"/>
    </source>
</evidence>
<dbReference type="Proteomes" id="UP000318384">
    <property type="component" value="Chromosome"/>
</dbReference>
<evidence type="ECO:0000256" key="1">
    <source>
        <dbReference type="SAM" id="MobiDB-lite"/>
    </source>
</evidence>
<name>A0A517WST8_9PLAN</name>
<dbReference type="AlphaFoldDB" id="A0A517WST8"/>